<protein>
    <submittedName>
        <fullName evidence="5">2,4-dihydroxyhept-2-enedioate aldolase</fullName>
    </submittedName>
</protein>
<evidence type="ECO:0000256" key="2">
    <source>
        <dbReference type="ARBA" id="ARBA00022723"/>
    </source>
</evidence>
<dbReference type="GO" id="GO:0046872">
    <property type="term" value="F:metal ion binding"/>
    <property type="evidence" value="ECO:0007669"/>
    <property type="project" value="UniProtKB-KW"/>
</dbReference>
<keyword evidence="2" id="KW-0479">Metal-binding</keyword>
<organism evidence="5 6">
    <name type="scientific">Halomonas daqiaonensis</name>
    <dbReference type="NCBI Taxonomy" id="650850"/>
    <lineage>
        <taxon>Bacteria</taxon>
        <taxon>Pseudomonadati</taxon>
        <taxon>Pseudomonadota</taxon>
        <taxon>Gammaproteobacteria</taxon>
        <taxon>Oceanospirillales</taxon>
        <taxon>Halomonadaceae</taxon>
        <taxon>Halomonas</taxon>
    </lineage>
</organism>
<dbReference type="Gene3D" id="3.20.20.60">
    <property type="entry name" value="Phosphoenolpyruvate-binding domains"/>
    <property type="match status" value="1"/>
</dbReference>
<proteinExistence type="inferred from homology"/>
<dbReference type="GO" id="GO:0005737">
    <property type="term" value="C:cytoplasm"/>
    <property type="evidence" value="ECO:0007669"/>
    <property type="project" value="TreeGrafter"/>
</dbReference>
<name>A0A1H7TQX7_9GAMM</name>
<dbReference type="RefSeq" id="WP_089714664.1">
    <property type="nucleotide sequence ID" value="NZ_FOBC01000018.1"/>
</dbReference>
<dbReference type="Proteomes" id="UP000198807">
    <property type="component" value="Unassembled WGS sequence"/>
</dbReference>
<evidence type="ECO:0000256" key="3">
    <source>
        <dbReference type="ARBA" id="ARBA00023239"/>
    </source>
</evidence>
<evidence type="ECO:0000259" key="4">
    <source>
        <dbReference type="Pfam" id="PF03328"/>
    </source>
</evidence>
<dbReference type="AlphaFoldDB" id="A0A1H7TQX7"/>
<dbReference type="GO" id="GO:0010124">
    <property type="term" value="P:phenylacetate catabolic process"/>
    <property type="evidence" value="ECO:0007669"/>
    <property type="project" value="InterPro"/>
</dbReference>
<dbReference type="PANTHER" id="PTHR30502">
    <property type="entry name" value="2-KETO-3-DEOXY-L-RHAMNONATE ALDOLASE"/>
    <property type="match status" value="1"/>
</dbReference>
<dbReference type="Pfam" id="PF03328">
    <property type="entry name" value="HpcH_HpaI"/>
    <property type="match status" value="1"/>
</dbReference>
<dbReference type="PANTHER" id="PTHR30502:SF0">
    <property type="entry name" value="PHOSPHOENOLPYRUVATE CARBOXYLASE FAMILY PROTEIN"/>
    <property type="match status" value="1"/>
</dbReference>
<feature type="domain" description="HpcH/HpaI aldolase/citrate lyase" evidence="4">
    <location>
        <begin position="19"/>
        <end position="244"/>
    </location>
</feature>
<dbReference type="STRING" id="650850.SAMN04488129_11824"/>
<dbReference type="OrthoDB" id="86160at2"/>
<dbReference type="EMBL" id="FOBC01000018">
    <property type="protein sequence ID" value="SEL87083.1"/>
    <property type="molecule type" value="Genomic_DNA"/>
</dbReference>
<reference evidence="6" key="1">
    <citation type="submission" date="2016-10" db="EMBL/GenBank/DDBJ databases">
        <authorList>
            <person name="Varghese N."/>
            <person name="Submissions S."/>
        </authorList>
    </citation>
    <scope>NUCLEOTIDE SEQUENCE [LARGE SCALE GENOMIC DNA]</scope>
    <source>
        <strain evidence="6">CGMCC 1.9150</strain>
    </source>
</reference>
<keyword evidence="3" id="KW-0456">Lyase</keyword>
<dbReference type="InterPro" id="IPR050251">
    <property type="entry name" value="HpcH-HpaI_aldolase"/>
</dbReference>
<dbReference type="InterPro" id="IPR012689">
    <property type="entry name" value="HpaI"/>
</dbReference>
<gene>
    <name evidence="5" type="ORF">SAMN04488129_11824</name>
</gene>
<dbReference type="SUPFAM" id="SSF51621">
    <property type="entry name" value="Phosphoenolpyruvate/pyruvate domain"/>
    <property type="match status" value="1"/>
</dbReference>
<comment type="similarity">
    <text evidence="1">Belongs to the HpcH/HpaI aldolase family.</text>
</comment>
<sequence length="256" mass="27226">MQTYETPFKCRLLAGETLTGLWLGLANPYTAEMAATTGFDWLLLDAEHSPNDLKGLLGQLQAIAPYASHPIVRPPVGDPVLIKQYLDIGVQTLLVPMVETAGQAASLVAAMRYPPRGVRGVGHVLARAAHWGVVDDYLTRADDELCLLVQVETLQGLENLEAIAAIEGVDGVFIGPADLSASMGHLGDPGHPEVRSAIHHAIARLRAVGKPAGIVTVDEDEARGYIDAGCGFVGVGIDTLLLMKAMHGLAQRFRPS</sequence>
<dbReference type="InterPro" id="IPR005000">
    <property type="entry name" value="Aldolase/citrate-lyase_domain"/>
</dbReference>
<dbReference type="FunFam" id="3.20.20.60:FF:000004">
    <property type="entry name" value="5-keto-4-deoxy-D-glucarate aldolase"/>
    <property type="match status" value="1"/>
</dbReference>
<keyword evidence="6" id="KW-1185">Reference proteome</keyword>
<dbReference type="InterPro" id="IPR040442">
    <property type="entry name" value="Pyrv_kinase-like_dom_sf"/>
</dbReference>
<dbReference type="GO" id="GO:0016832">
    <property type="term" value="F:aldehyde-lyase activity"/>
    <property type="evidence" value="ECO:0007669"/>
    <property type="project" value="TreeGrafter"/>
</dbReference>
<evidence type="ECO:0000256" key="1">
    <source>
        <dbReference type="ARBA" id="ARBA00005568"/>
    </source>
</evidence>
<evidence type="ECO:0000313" key="5">
    <source>
        <dbReference type="EMBL" id="SEL87083.1"/>
    </source>
</evidence>
<accession>A0A1H7TQX7</accession>
<evidence type="ECO:0000313" key="6">
    <source>
        <dbReference type="Proteomes" id="UP000198807"/>
    </source>
</evidence>
<dbReference type="InterPro" id="IPR015813">
    <property type="entry name" value="Pyrv/PenolPyrv_kinase-like_dom"/>
</dbReference>
<dbReference type="NCBIfam" id="TIGR02311">
    <property type="entry name" value="HpaI"/>
    <property type="match status" value="1"/>
</dbReference>